<dbReference type="OrthoDB" id="3937734at2759"/>
<proteinExistence type="predicted"/>
<dbReference type="AlphaFoldDB" id="A0A6A6E2I8"/>
<dbReference type="InterPro" id="IPR053137">
    <property type="entry name" value="NLR-like"/>
</dbReference>
<name>A0A6A6E2I8_9PEZI</name>
<protein>
    <submittedName>
        <fullName evidence="2">Uncharacterized protein</fullName>
    </submittedName>
</protein>
<dbReference type="PANTHER" id="PTHR46082">
    <property type="entry name" value="ATP/GTP-BINDING PROTEIN-RELATED"/>
    <property type="match status" value="1"/>
</dbReference>
<keyword evidence="3" id="KW-1185">Reference proteome</keyword>
<evidence type="ECO:0000313" key="3">
    <source>
        <dbReference type="Proteomes" id="UP000800200"/>
    </source>
</evidence>
<evidence type="ECO:0000256" key="1">
    <source>
        <dbReference type="SAM" id="MobiDB-lite"/>
    </source>
</evidence>
<gene>
    <name evidence="2" type="ORF">K469DRAFT_687786</name>
</gene>
<dbReference type="EMBL" id="ML994633">
    <property type="protein sequence ID" value="KAF2185423.1"/>
    <property type="molecule type" value="Genomic_DNA"/>
</dbReference>
<reference evidence="2" key="1">
    <citation type="journal article" date="2020" name="Stud. Mycol.">
        <title>101 Dothideomycetes genomes: a test case for predicting lifestyles and emergence of pathogens.</title>
        <authorList>
            <person name="Haridas S."/>
            <person name="Albert R."/>
            <person name="Binder M."/>
            <person name="Bloem J."/>
            <person name="Labutti K."/>
            <person name="Salamov A."/>
            <person name="Andreopoulos B."/>
            <person name="Baker S."/>
            <person name="Barry K."/>
            <person name="Bills G."/>
            <person name="Bluhm B."/>
            <person name="Cannon C."/>
            <person name="Castanera R."/>
            <person name="Culley D."/>
            <person name="Daum C."/>
            <person name="Ezra D."/>
            <person name="Gonzalez J."/>
            <person name="Henrissat B."/>
            <person name="Kuo A."/>
            <person name="Liang C."/>
            <person name="Lipzen A."/>
            <person name="Lutzoni F."/>
            <person name="Magnuson J."/>
            <person name="Mondo S."/>
            <person name="Nolan M."/>
            <person name="Ohm R."/>
            <person name="Pangilinan J."/>
            <person name="Park H.-J."/>
            <person name="Ramirez L."/>
            <person name="Alfaro M."/>
            <person name="Sun H."/>
            <person name="Tritt A."/>
            <person name="Yoshinaga Y."/>
            <person name="Zwiers L.-H."/>
            <person name="Turgeon B."/>
            <person name="Goodwin S."/>
            <person name="Spatafora J."/>
            <person name="Crous P."/>
            <person name="Grigoriev I."/>
        </authorList>
    </citation>
    <scope>NUCLEOTIDE SEQUENCE</scope>
    <source>
        <strain evidence="2">CBS 207.26</strain>
    </source>
</reference>
<dbReference type="Proteomes" id="UP000800200">
    <property type="component" value="Unassembled WGS sequence"/>
</dbReference>
<accession>A0A6A6E2I8</accession>
<evidence type="ECO:0000313" key="2">
    <source>
        <dbReference type="EMBL" id="KAF2185423.1"/>
    </source>
</evidence>
<feature type="region of interest" description="Disordered" evidence="1">
    <location>
        <begin position="53"/>
        <end position="76"/>
    </location>
</feature>
<organism evidence="2 3">
    <name type="scientific">Zopfia rhizophila CBS 207.26</name>
    <dbReference type="NCBI Taxonomy" id="1314779"/>
    <lineage>
        <taxon>Eukaryota</taxon>
        <taxon>Fungi</taxon>
        <taxon>Dikarya</taxon>
        <taxon>Ascomycota</taxon>
        <taxon>Pezizomycotina</taxon>
        <taxon>Dothideomycetes</taxon>
        <taxon>Dothideomycetes incertae sedis</taxon>
        <taxon>Zopfiaceae</taxon>
        <taxon>Zopfia</taxon>
    </lineage>
</organism>
<sequence>MSRNAVGKYWLPNVLAGVSPGSARKKPTIPVELPGANLLREYLPLTRQSASPVKIGEARQRRRERKTGPNVAKNNGGHLQNTLRVSKFSLRVEVLTYLPLAIVQAAAYINKNVISLADYLSLLAEQEQDVINLLSKEFKDDGRYRNIKNLVATTWLISFNQVQRRD</sequence>
<dbReference type="PANTHER" id="PTHR46082:SF6">
    <property type="entry name" value="AAA+ ATPASE DOMAIN-CONTAINING PROTEIN-RELATED"/>
    <property type="match status" value="1"/>
</dbReference>